<comment type="similarity">
    <text evidence="4">Belongs to the calycin superfamily. Triabin family.</text>
</comment>
<protein>
    <submittedName>
        <fullName evidence="6">Triabin</fullName>
    </submittedName>
</protein>
<dbReference type="AlphaFoldDB" id="A0AAW1MCQ6"/>
<evidence type="ECO:0000256" key="5">
    <source>
        <dbReference type="SAM" id="SignalP"/>
    </source>
</evidence>
<reference evidence="6 7" key="1">
    <citation type="journal article" date="2024" name="BMC Genomics">
        <title>De novo assembly and annotation of Popillia japonica's genome with initial clues to its potential as an invasive pest.</title>
        <authorList>
            <person name="Cucini C."/>
            <person name="Boschi S."/>
            <person name="Funari R."/>
            <person name="Cardaioli E."/>
            <person name="Iannotti N."/>
            <person name="Marturano G."/>
            <person name="Paoli F."/>
            <person name="Bruttini M."/>
            <person name="Carapelli A."/>
            <person name="Frati F."/>
            <person name="Nardi F."/>
        </authorList>
    </citation>
    <scope>NUCLEOTIDE SEQUENCE [LARGE SCALE GENOMIC DNA]</scope>
    <source>
        <strain evidence="6">DMR45628</strain>
    </source>
</reference>
<accession>A0AAW1MCQ6</accession>
<evidence type="ECO:0000313" key="6">
    <source>
        <dbReference type="EMBL" id="KAK9743990.1"/>
    </source>
</evidence>
<feature type="chain" id="PRO_5043351484" evidence="5">
    <location>
        <begin position="20"/>
        <end position="177"/>
    </location>
</feature>
<dbReference type="GO" id="GO:0005576">
    <property type="term" value="C:extracellular region"/>
    <property type="evidence" value="ECO:0007669"/>
    <property type="project" value="UniProtKB-SubCell"/>
</dbReference>
<dbReference type="GO" id="GO:0030682">
    <property type="term" value="P:symbiont-mediated perturbation of host defenses"/>
    <property type="evidence" value="ECO:0007669"/>
    <property type="project" value="InterPro"/>
</dbReference>
<dbReference type="Pfam" id="PF03973">
    <property type="entry name" value="Triabin"/>
    <property type="match status" value="1"/>
</dbReference>
<sequence length="177" mass="20857">MNVFTVSTFLLICIQFSLTYHLFSDCSHFATKRGLFQEQFLGIWYIQETSKSSKDNCLKYKFNNSSGTVYLNISNNSTLNESFEFKEYSEDMYLQLPITYTLKGAAMYAILDTDYDNYLLLWKCKNFYVYAKSMYLVLTRIRVPDKLTLDQTHRALTSGKIKKKLILYKIKQDKCFN</sequence>
<evidence type="ECO:0000256" key="2">
    <source>
        <dbReference type="ARBA" id="ARBA00022525"/>
    </source>
</evidence>
<evidence type="ECO:0000313" key="7">
    <source>
        <dbReference type="Proteomes" id="UP001458880"/>
    </source>
</evidence>
<keyword evidence="3 5" id="KW-0732">Signal</keyword>
<dbReference type="Gene3D" id="2.40.128.20">
    <property type="match status" value="1"/>
</dbReference>
<evidence type="ECO:0000256" key="4">
    <source>
        <dbReference type="ARBA" id="ARBA00034121"/>
    </source>
</evidence>
<evidence type="ECO:0000256" key="1">
    <source>
        <dbReference type="ARBA" id="ARBA00004613"/>
    </source>
</evidence>
<proteinExistence type="inferred from homology"/>
<dbReference type="EMBL" id="JASPKY010000064">
    <property type="protein sequence ID" value="KAK9743990.1"/>
    <property type="molecule type" value="Genomic_DNA"/>
</dbReference>
<dbReference type="InterPro" id="IPR012674">
    <property type="entry name" value="Calycin"/>
</dbReference>
<dbReference type="SUPFAM" id="SSF50814">
    <property type="entry name" value="Lipocalins"/>
    <property type="match status" value="1"/>
</dbReference>
<keyword evidence="2" id="KW-0964">Secreted</keyword>
<feature type="signal peptide" evidence="5">
    <location>
        <begin position="1"/>
        <end position="19"/>
    </location>
</feature>
<comment type="caution">
    <text evidence="6">The sequence shown here is derived from an EMBL/GenBank/DDBJ whole genome shotgun (WGS) entry which is preliminary data.</text>
</comment>
<keyword evidence="7" id="KW-1185">Reference proteome</keyword>
<gene>
    <name evidence="6" type="ORF">QE152_g8200</name>
</gene>
<evidence type="ECO:0000256" key="3">
    <source>
        <dbReference type="ARBA" id="ARBA00022729"/>
    </source>
</evidence>
<organism evidence="6 7">
    <name type="scientific">Popillia japonica</name>
    <name type="common">Japanese beetle</name>
    <dbReference type="NCBI Taxonomy" id="7064"/>
    <lineage>
        <taxon>Eukaryota</taxon>
        <taxon>Metazoa</taxon>
        <taxon>Ecdysozoa</taxon>
        <taxon>Arthropoda</taxon>
        <taxon>Hexapoda</taxon>
        <taxon>Insecta</taxon>
        <taxon>Pterygota</taxon>
        <taxon>Neoptera</taxon>
        <taxon>Endopterygota</taxon>
        <taxon>Coleoptera</taxon>
        <taxon>Polyphaga</taxon>
        <taxon>Scarabaeiformia</taxon>
        <taxon>Scarabaeidae</taxon>
        <taxon>Rutelinae</taxon>
        <taxon>Popillia</taxon>
    </lineage>
</organism>
<dbReference type="InterPro" id="IPR005657">
    <property type="entry name" value="Triabi/Procalin"/>
</dbReference>
<name>A0AAW1MCQ6_POPJA</name>
<comment type="subcellular location">
    <subcellularLocation>
        <location evidence="1">Secreted</location>
    </subcellularLocation>
</comment>
<dbReference type="Proteomes" id="UP001458880">
    <property type="component" value="Unassembled WGS sequence"/>
</dbReference>